<sequence length="65" mass="7259">MHYTYTLLQPNVANRVRIVFPVLGNPAGLPAAATVFAMLLQTVACGDKFALTDRLQGWSEELRRR</sequence>
<evidence type="ECO:0000313" key="1">
    <source>
        <dbReference type="EMBL" id="MFC6058949.1"/>
    </source>
</evidence>
<evidence type="ECO:0000313" key="2">
    <source>
        <dbReference type="Proteomes" id="UP001596242"/>
    </source>
</evidence>
<reference evidence="2" key="1">
    <citation type="journal article" date="2019" name="Int. J. Syst. Evol. Microbiol.">
        <title>The Global Catalogue of Microorganisms (GCM) 10K type strain sequencing project: providing services to taxonomists for standard genome sequencing and annotation.</title>
        <authorList>
            <consortium name="The Broad Institute Genomics Platform"/>
            <consortium name="The Broad Institute Genome Sequencing Center for Infectious Disease"/>
            <person name="Wu L."/>
            <person name="Ma J."/>
        </authorList>
    </citation>
    <scope>NUCLEOTIDE SEQUENCE [LARGE SCALE GENOMIC DNA]</scope>
    <source>
        <strain evidence="2">JCM 12763</strain>
    </source>
</reference>
<proteinExistence type="predicted"/>
<comment type="caution">
    <text evidence="1">The sequence shown here is derived from an EMBL/GenBank/DDBJ whole genome shotgun (WGS) entry which is preliminary data.</text>
</comment>
<dbReference type="EMBL" id="JBHSPT010000066">
    <property type="protein sequence ID" value="MFC6058949.1"/>
    <property type="molecule type" value="Genomic_DNA"/>
</dbReference>
<organism evidence="1 2">
    <name type="scientific">Streptomyces pratens</name>
    <dbReference type="NCBI Taxonomy" id="887456"/>
    <lineage>
        <taxon>Bacteria</taxon>
        <taxon>Bacillati</taxon>
        <taxon>Actinomycetota</taxon>
        <taxon>Actinomycetes</taxon>
        <taxon>Kitasatosporales</taxon>
        <taxon>Streptomycetaceae</taxon>
        <taxon>Streptomyces</taxon>
    </lineage>
</organism>
<dbReference type="RefSeq" id="WP_386402205.1">
    <property type="nucleotide sequence ID" value="NZ_JBHSPT010000066.1"/>
</dbReference>
<keyword evidence="2" id="KW-1185">Reference proteome</keyword>
<accession>A0ABW1M6C0</accession>
<gene>
    <name evidence="1" type="ORF">ACFP50_27035</name>
</gene>
<name>A0ABW1M6C0_9ACTN</name>
<protein>
    <submittedName>
        <fullName evidence="1">Uncharacterized protein</fullName>
    </submittedName>
</protein>
<dbReference type="Proteomes" id="UP001596242">
    <property type="component" value="Unassembled WGS sequence"/>
</dbReference>